<keyword evidence="3" id="KW-1185">Reference proteome</keyword>
<proteinExistence type="predicted"/>
<dbReference type="NCBIfam" id="TIGR02001">
    <property type="entry name" value="gcw_chp"/>
    <property type="match status" value="1"/>
</dbReference>
<evidence type="ECO:0008006" key="4">
    <source>
        <dbReference type="Google" id="ProtNLM"/>
    </source>
</evidence>
<gene>
    <name evidence="2" type="ORF">DN820_18310</name>
</gene>
<dbReference type="OrthoDB" id="9793561at2"/>
<dbReference type="RefSeq" id="WP_138407024.1">
    <property type="nucleotide sequence ID" value="NZ_QLAE01000004.1"/>
</dbReference>
<dbReference type="EMBL" id="QLAG01000028">
    <property type="protein sequence ID" value="TLX62043.1"/>
    <property type="molecule type" value="Genomic_DNA"/>
</dbReference>
<dbReference type="Pfam" id="PF09694">
    <property type="entry name" value="Gcw_chp"/>
    <property type="match status" value="1"/>
</dbReference>
<dbReference type="Proteomes" id="UP000306753">
    <property type="component" value="Unassembled WGS sequence"/>
</dbReference>
<name>A0A5R9QBC7_9GAMM</name>
<dbReference type="AlphaFoldDB" id="A0A5R9QBC7"/>
<evidence type="ECO:0000313" key="3">
    <source>
        <dbReference type="Proteomes" id="UP000306753"/>
    </source>
</evidence>
<keyword evidence="1" id="KW-0732">Signal</keyword>
<organism evidence="2 3">
    <name type="scientific">Stutzerimonas nosocomialis</name>
    <dbReference type="NCBI Taxonomy" id="1056496"/>
    <lineage>
        <taxon>Bacteria</taxon>
        <taxon>Pseudomonadati</taxon>
        <taxon>Pseudomonadota</taxon>
        <taxon>Gammaproteobacteria</taxon>
        <taxon>Pseudomonadales</taxon>
        <taxon>Pseudomonadaceae</taxon>
        <taxon>Stutzerimonas</taxon>
    </lineage>
</organism>
<reference evidence="2 3" key="1">
    <citation type="journal article" date="2017" name="Eur. J. Clin. Microbiol. Infect. Dis.">
        <title>Uncommonly isolated clinical Pseudomonas: identification and phylogenetic assignation.</title>
        <authorList>
            <person name="Mulet M."/>
            <person name="Gomila M."/>
            <person name="Ramirez A."/>
            <person name="Cardew S."/>
            <person name="Moore E.R."/>
            <person name="Lalucat J."/>
            <person name="Garcia-Valdes E."/>
        </authorList>
    </citation>
    <scope>NUCLEOTIDE SEQUENCE [LARGE SCALE GENOMIC DNA]</scope>
    <source>
        <strain evidence="2 3">SD129</strain>
    </source>
</reference>
<dbReference type="InterPro" id="IPR010239">
    <property type="entry name" value="CHP02001"/>
</dbReference>
<comment type="caution">
    <text evidence="2">The sequence shown here is derived from an EMBL/GenBank/DDBJ whole genome shotgun (WGS) entry which is preliminary data.</text>
</comment>
<sequence length="239" mass="25796">MNDRIILILSLLAAGSVQAQVMERELGAFDLKLGTAPTRSMAQGLVTPTTAGAFHGGMDMTHSSGWYVGQWSPSAGLFDGSQLQLNSYLGYQQHPDSARLGYELGMIRYSFPELAATDRSQLYAGLTLAGSRVGAALSNAPGRTDSTLFVDLGTVSPLGVNMRVKYSNYELDSPVWVPGNGRVRVFNDWSVNLSRPWLGINLNLSYTASDLSGTDCAAYSGQNGQCDAFFKFKAERALF</sequence>
<evidence type="ECO:0000313" key="2">
    <source>
        <dbReference type="EMBL" id="TLX62043.1"/>
    </source>
</evidence>
<accession>A0A5R9QBC7</accession>
<protein>
    <recommendedName>
        <fullName evidence="4">Lipoprotein</fullName>
    </recommendedName>
</protein>
<feature type="signal peptide" evidence="1">
    <location>
        <begin position="1"/>
        <end position="19"/>
    </location>
</feature>
<feature type="chain" id="PRO_5024413100" description="Lipoprotein" evidence="1">
    <location>
        <begin position="20"/>
        <end position="239"/>
    </location>
</feature>
<evidence type="ECO:0000256" key="1">
    <source>
        <dbReference type="SAM" id="SignalP"/>
    </source>
</evidence>